<dbReference type="InterPro" id="IPR004087">
    <property type="entry name" value="KH_dom"/>
</dbReference>
<feature type="domain" description="K Homology" evidence="4">
    <location>
        <begin position="111"/>
        <end position="182"/>
    </location>
</feature>
<evidence type="ECO:0000313" key="5">
    <source>
        <dbReference type="EMBL" id="PAV67751.1"/>
    </source>
</evidence>
<feature type="compositionally biased region" description="Pro residues" evidence="3">
    <location>
        <begin position="297"/>
        <end position="308"/>
    </location>
</feature>
<organism evidence="5 6">
    <name type="scientific">Diploscapter pachys</name>
    <dbReference type="NCBI Taxonomy" id="2018661"/>
    <lineage>
        <taxon>Eukaryota</taxon>
        <taxon>Metazoa</taxon>
        <taxon>Ecdysozoa</taxon>
        <taxon>Nematoda</taxon>
        <taxon>Chromadorea</taxon>
        <taxon>Rhabditida</taxon>
        <taxon>Rhabditina</taxon>
        <taxon>Rhabditomorpha</taxon>
        <taxon>Rhabditoidea</taxon>
        <taxon>Rhabditidae</taxon>
        <taxon>Diploscapter</taxon>
    </lineage>
</organism>
<gene>
    <name evidence="5" type="ORF">WR25_04248</name>
</gene>
<dbReference type="Gene3D" id="3.30.1370.10">
    <property type="entry name" value="K Homology domain, type 1"/>
    <property type="match status" value="3"/>
</dbReference>
<comment type="caution">
    <text evidence="5">The sequence shown here is derived from an EMBL/GenBank/DDBJ whole genome shotgun (WGS) entry which is preliminary data.</text>
</comment>
<feature type="region of interest" description="Disordered" evidence="3">
    <location>
        <begin position="292"/>
        <end position="312"/>
    </location>
</feature>
<evidence type="ECO:0000313" key="6">
    <source>
        <dbReference type="Proteomes" id="UP000218231"/>
    </source>
</evidence>
<dbReference type="SMART" id="SM00322">
    <property type="entry name" value="KH"/>
    <property type="match status" value="3"/>
</dbReference>
<feature type="compositionally biased region" description="Gly residues" evidence="3">
    <location>
        <begin position="240"/>
        <end position="261"/>
    </location>
</feature>
<dbReference type="InterPro" id="IPR004088">
    <property type="entry name" value="KH_dom_type_1"/>
</dbReference>
<sequence>MKRDHDGDHYNDDRGGRPKRGRSDGFSDAISKGRFELRLLVSGKAAGAVIGKGGENIKRLRSEFDSQISVPDSNAPERVVTVVAAIDNVVKIVEQMLDRLDEPQHAGEKGEKAEIRILVHQSHAGALIGRSGSKIKELRDKCNIRLKVFQQVCPNSTDRIVIVTGEPENCINALKHIVDDLKELPIKGPISQYNPQYYNMHDAFEYGGYQSGGMMGGGGGGGRGGRNDGGYPPRRDDYGGRGGGRAPYHSGGGNSGYGHHVTGGGGGGGGYNAGPGSAGHYPPPVAHHPIASVGNVYPPPQNFAPPGGPISTTQVTIPNELSGTIIGRGGERINRIRDETGATIILEQPQPGVRERIITISGTDQQIQSAQYHLQQCVRSSENGRRYIQQQERTGR</sequence>
<evidence type="ECO:0000259" key="4">
    <source>
        <dbReference type="SMART" id="SM00322"/>
    </source>
</evidence>
<keyword evidence="6" id="KW-1185">Reference proteome</keyword>
<dbReference type="STRING" id="2018661.A0A2A2K1D5"/>
<protein>
    <recommendedName>
        <fullName evidence="4">K Homology domain-containing protein</fullName>
    </recommendedName>
</protein>
<dbReference type="AlphaFoldDB" id="A0A2A2K1D5"/>
<dbReference type="CDD" id="cd22433">
    <property type="entry name" value="KH-I_HNRNPK_rpt2"/>
    <property type="match status" value="1"/>
</dbReference>
<name>A0A2A2K1D5_9BILA</name>
<accession>A0A2A2K1D5</accession>
<reference evidence="5 6" key="1">
    <citation type="journal article" date="2017" name="Curr. Biol.">
        <title>Genome architecture and evolution of a unichromosomal asexual nematode.</title>
        <authorList>
            <person name="Fradin H."/>
            <person name="Zegar C."/>
            <person name="Gutwein M."/>
            <person name="Lucas J."/>
            <person name="Kovtun M."/>
            <person name="Corcoran D."/>
            <person name="Baugh L.R."/>
            <person name="Kiontke K."/>
            <person name="Gunsalus K."/>
            <person name="Fitch D.H."/>
            <person name="Piano F."/>
        </authorList>
    </citation>
    <scope>NUCLEOTIDE SEQUENCE [LARGE SCALE GENOMIC DNA]</scope>
    <source>
        <strain evidence="5">PF1309</strain>
    </source>
</reference>
<dbReference type="PROSITE" id="PS50084">
    <property type="entry name" value="KH_TYPE_1"/>
    <property type="match status" value="3"/>
</dbReference>
<evidence type="ECO:0000256" key="1">
    <source>
        <dbReference type="ARBA" id="ARBA00022737"/>
    </source>
</evidence>
<feature type="compositionally biased region" description="Gly residues" evidence="3">
    <location>
        <begin position="219"/>
        <end position="228"/>
    </location>
</feature>
<dbReference type="Pfam" id="PF00013">
    <property type="entry name" value="KH_1"/>
    <property type="match status" value="3"/>
</dbReference>
<evidence type="ECO:0000256" key="2">
    <source>
        <dbReference type="PROSITE-ProRule" id="PRU00117"/>
    </source>
</evidence>
<feature type="domain" description="K Homology" evidence="4">
    <location>
        <begin position="309"/>
        <end position="379"/>
    </location>
</feature>
<dbReference type="SUPFAM" id="SSF54791">
    <property type="entry name" value="Eukaryotic type KH-domain (KH-domain type I)"/>
    <property type="match status" value="3"/>
</dbReference>
<dbReference type="CDD" id="cd22432">
    <property type="entry name" value="KH-I_HNRNPK_rpt1"/>
    <property type="match status" value="1"/>
</dbReference>
<dbReference type="InterPro" id="IPR036612">
    <property type="entry name" value="KH_dom_type_1_sf"/>
</dbReference>
<evidence type="ECO:0000256" key="3">
    <source>
        <dbReference type="SAM" id="MobiDB-lite"/>
    </source>
</evidence>
<keyword evidence="2" id="KW-0694">RNA-binding</keyword>
<dbReference type="PANTHER" id="PTHR10288">
    <property type="entry name" value="KH DOMAIN CONTAINING RNA BINDING PROTEIN"/>
    <property type="match status" value="1"/>
</dbReference>
<dbReference type="Proteomes" id="UP000218231">
    <property type="component" value="Unassembled WGS sequence"/>
</dbReference>
<feature type="region of interest" description="Disordered" evidence="3">
    <location>
        <begin position="1"/>
        <end position="27"/>
    </location>
</feature>
<proteinExistence type="predicted"/>
<feature type="region of interest" description="Disordered" evidence="3">
    <location>
        <begin position="219"/>
        <end position="261"/>
    </location>
</feature>
<dbReference type="OrthoDB" id="1937934at2759"/>
<dbReference type="EMBL" id="LIAE01009884">
    <property type="protein sequence ID" value="PAV67751.1"/>
    <property type="molecule type" value="Genomic_DNA"/>
</dbReference>
<keyword evidence="1" id="KW-0677">Repeat</keyword>
<dbReference type="CDD" id="cd22434">
    <property type="entry name" value="KH-I_HNRNPK_rpt3"/>
    <property type="match status" value="1"/>
</dbReference>
<dbReference type="GO" id="GO:0003723">
    <property type="term" value="F:RNA binding"/>
    <property type="evidence" value="ECO:0007669"/>
    <property type="project" value="UniProtKB-UniRule"/>
</dbReference>
<feature type="domain" description="K Homology" evidence="4">
    <location>
        <begin position="33"/>
        <end position="101"/>
    </location>
</feature>